<feature type="domain" description="DUF4985" evidence="6">
    <location>
        <begin position="299"/>
        <end position="423"/>
    </location>
</feature>
<dbReference type="RefSeq" id="WP_148730502.1">
    <property type="nucleotide sequence ID" value="NZ_VKLW01000017.1"/>
</dbReference>
<evidence type="ECO:0000259" key="4">
    <source>
        <dbReference type="Pfam" id="PF16370"/>
    </source>
</evidence>
<evidence type="ECO:0000256" key="2">
    <source>
        <dbReference type="SAM" id="SignalP"/>
    </source>
</evidence>
<feature type="domain" description="Glycosyl hydrolase-like 10" evidence="3">
    <location>
        <begin position="39"/>
        <end position="279"/>
    </location>
</feature>
<feature type="domain" description="Calcineurin-like phosphoesterase C-terminal" evidence="4">
    <location>
        <begin position="737"/>
        <end position="883"/>
    </location>
</feature>
<dbReference type="SUPFAM" id="SSF56300">
    <property type="entry name" value="Metallo-dependent phosphatases"/>
    <property type="match status" value="1"/>
</dbReference>
<accession>A0A5D3FIF1</accession>
<dbReference type="PANTHER" id="PTHR43405">
    <property type="entry name" value="GLYCOSYL HYDROLASE DIGH"/>
    <property type="match status" value="1"/>
</dbReference>
<evidence type="ECO:0000259" key="5">
    <source>
        <dbReference type="Pfam" id="PF16371"/>
    </source>
</evidence>
<evidence type="ECO:0000313" key="8">
    <source>
        <dbReference type="Proteomes" id="UP000324383"/>
    </source>
</evidence>
<dbReference type="Proteomes" id="UP000324383">
    <property type="component" value="Unassembled WGS sequence"/>
</dbReference>
<dbReference type="InterPro" id="IPR032285">
    <property type="entry name" value="Metallophos_N"/>
</dbReference>
<name>A0A5D3FIF1_9BACE</name>
<feature type="signal peptide" evidence="2">
    <location>
        <begin position="1"/>
        <end position="19"/>
    </location>
</feature>
<keyword evidence="1 2" id="KW-0732">Signal</keyword>
<proteinExistence type="predicted"/>
<evidence type="ECO:0000259" key="6">
    <source>
        <dbReference type="Pfam" id="PF16373"/>
    </source>
</evidence>
<feature type="domain" description="Calcineurin-like phosphoesterase N-terminal" evidence="5">
    <location>
        <begin position="438"/>
        <end position="513"/>
    </location>
</feature>
<comment type="caution">
    <text evidence="7">The sequence shown here is derived from an EMBL/GenBank/DDBJ whole genome shotgun (WGS) entry which is preliminary data.</text>
</comment>
<dbReference type="Pfam" id="PF16373">
    <property type="entry name" value="DUF4985"/>
    <property type="match status" value="1"/>
</dbReference>
<dbReference type="GO" id="GO:0016787">
    <property type="term" value="F:hydrolase activity"/>
    <property type="evidence" value="ECO:0007669"/>
    <property type="project" value="UniProtKB-KW"/>
</dbReference>
<dbReference type="Gene3D" id="3.60.21.10">
    <property type="match status" value="1"/>
</dbReference>
<keyword evidence="7" id="KW-0378">Hydrolase</keyword>
<dbReference type="Gene3D" id="3.20.20.80">
    <property type="entry name" value="Glycosidases"/>
    <property type="match status" value="1"/>
</dbReference>
<dbReference type="InterPro" id="IPR029052">
    <property type="entry name" value="Metallo-depent_PP-like"/>
</dbReference>
<dbReference type="AlphaFoldDB" id="A0A5D3FIF1"/>
<feature type="chain" id="PRO_5030116463" evidence="2">
    <location>
        <begin position="20"/>
        <end position="891"/>
    </location>
</feature>
<reference evidence="7 8" key="1">
    <citation type="submission" date="2019-07" db="EMBL/GenBank/DDBJ databases">
        <title>Draft Genome Sequences of Bacteroides pyogenes Strains Isolated from the Uterus Holstein Dairy Cows with Metritis.</title>
        <authorList>
            <person name="Cunha F."/>
            <person name="Galvao K.N."/>
            <person name="Jeon S.J."/>
            <person name="Jeong K.C."/>
        </authorList>
    </citation>
    <scope>NUCLEOTIDE SEQUENCE [LARGE SCALE GENOMIC DNA]</scope>
    <source>
        <strain evidence="7 8">KG-31</strain>
    </source>
</reference>
<dbReference type="InterPro" id="IPR052177">
    <property type="entry name" value="Divisome_Glycosyl_Hydrolase"/>
</dbReference>
<gene>
    <name evidence="7" type="ORF">FNJ60_08545</name>
</gene>
<dbReference type="InterPro" id="IPR017853">
    <property type="entry name" value="GH"/>
</dbReference>
<protein>
    <submittedName>
        <fullName evidence="7">Family 10 glycosylhydrolase</fullName>
    </submittedName>
</protein>
<dbReference type="Pfam" id="PF02638">
    <property type="entry name" value="GHL10"/>
    <property type="match status" value="1"/>
</dbReference>
<sequence length="891" mass="104297">MKKSLVLFLWYCIGISAFAAGKPKIMWLDCSANFERFSYPDSIRYYVEKCHDVGITHLVLDIKGNTGEVLYPSKYAAQKKEWKNFKRPDFDFINTFIQVAHEYKMVIFAGMNIFADGQNILKRGAIYDKHKKWQSVNYIAKRGLIPVTEIKEKATMFLNPALKEVQQYEIDIIKEVVRNYAFDGIMLDRTRYDCIESDFSPESRKMFEKFIGKKLERFPEDIFEWKVDDKGEVYRKEGVYYRQWLAWRASIIYNFVKNVRASIKKIRPDCMLGSYTGAWYPTYFEVGVNWASRSYDASQDFDWATPEYKNYGYAELIDFYTNGNYYWNVTLDEYYKSSGKHKNETDSGFSSGDYLSVEGGCRYSKYLLKDATPVYGGLYVEDYKRDVAQFQKAVRMNLKESDGVMIFDIVHIIRNGWWNELKEALNRENQDEVRILKGMVTCDGKGISNVVVTDGLRCVTTDRNGFFQLPNLGDTRFVYISTPAGYLTECSQTIPRFYREIDMSKSTEYNFRLKKNPLNEDKHLFVVEADIQAGLKEHWDLYTPILEDYKSLIDGCSNQHVFGLNCGDLFWDTPETFFPSYIERVEKLSLPIYRAIGNHDMNYGGRSHETSYHTFEGYFGPTRYSFNKGRAHYIVINNSFYVGREHFYIGYIDEKTLKWIEEDLSYVPKGTLIFLVTHIPIRITEKERPFNYDYTLLAGETINAKSLFKLLEGYETHFLTGHLHSNSNVVFNDRHMEHNTGAVCGIWWHADVCIDGTPQGYGVYEVNGNKVQWYYKSAGHPKEYQFRAYPMGSSKEFPEDIVVNVWNWDKDWKVEWLENGQLMGEMHQYKGVDPYAQKVCQDKKGIMQSWISAVPTDHMFRVTPRNLQAEIEIRVTDRFGNVYRQTILNKK</sequence>
<dbReference type="Pfam" id="PF16370">
    <property type="entry name" value="MetallophosC"/>
    <property type="match status" value="1"/>
</dbReference>
<dbReference type="InterPro" id="IPR032288">
    <property type="entry name" value="Metallophos_C"/>
</dbReference>
<evidence type="ECO:0000256" key="1">
    <source>
        <dbReference type="ARBA" id="ARBA00022729"/>
    </source>
</evidence>
<dbReference type="Pfam" id="PF16371">
    <property type="entry name" value="MetallophosN"/>
    <property type="match status" value="1"/>
</dbReference>
<evidence type="ECO:0000259" key="3">
    <source>
        <dbReference type="Pfam" id="PF02638"/>
    </source>
</evidence>
<organism evidence="7 8">
    <name type="scientific">Bacteroides pyogenes</name>
    <dbReference type="NCBI Taxonomy" id="310300"/>
    <lineage>
        <taxon>Bacteria</taxon>
        <taxon>Pseudomonadati</taxon>
        <taxon>Bacteroidota</taxon>
        <taxon>Bacteroidia</taxon>
        <taxon>Bacteroidales</taxon>
        <taxon>Bacteroidaceae</taxon>
        <taxon>Bacteroides</taxon>
    </lineage>
</organism>
<keyword evidence="8" id="KW-1185">Reference proteome</keyword>
<dbReference type="PANTHER" id="PTHR43405:SF1">
    <property type="entry name" value="GLYCOSYL HYDROLASE DIGH"/>
    <property type="match status" value="1"/>
</dbReference>
<evidence type="ECO:0000313" key="7">
    <source>
        <dbReference type="EMBL" id="TYK33299.1"/>
    </source>
</evidence>
<dbReference type="SUPFAM" id="SSF51445">
    <property type="entry name" value="(Trans)glycosidases"/>
    <property type="match status" value="1"/>
</dbReference>
<dbReference type="EMBL" id="VKLW01000017">
    <property type="protein sequence ID" value="TYK33299.1"/>
    <property type="molecule type" value="Genomic_DNA"/>
</dbReference>
<dbReference type="InterPro" id="IPR032280">
    <property type="entry name" value="DUF4985"/>
</dbReference>
<dbReference type="InterPro" id="IPR003790">
    <property type="entry name" value="GHL10"/>
</dbReference>